<dbReference type="InterPro" id="IPR001173">
    <property type="entry name" value="Glyco_trans_2-like"/>
</dbReference>
<dbReference type="InterPro" id="IPR011990">
    <property type="entry name" value="TPR-like_helical_dom_sf"/>
</dbReference>
<feature type="domain" description="Glycosyltransferase 2-like" evidence="2">
    <location>
        <begin position="9"/>
        <end position="92"/>
    </location>
</feature>
<name>A0ABR6GWP1_9BURK</name>
<organism evidence="3 4">
    <name type="scientific">Roseateles terrae</name>
    <dbReference type="NCBI Taxonomy" id="431060"/>
    <lineage>
        <taxon>Bacteria</taxon>
        <taxon>Pseudomonadati</taxon>
        <taxon>Pseudomonadota</taxon>
        <taxon>Betaproteobacteria</taxon>
        <taxon>Burkholderiales</taxon>
        <taxon>Sphaerotilaceae</taxon>
        <taxon>Roseateles</taxon>
    </lineage>
</organism>
<reference evidence="3 4" key="1">
    <citation type="submission" date="2020-08" db="EMBL/GenBank/DDBJ databases">
        <title>Genomic Encyclopedia of Type Strains, Phase III (KMG-III): the genomes of soil and plant-associated and newly described type strains.</title>
        <authorList>
            <person name="Whitman W."/>
        </authorList>
    </citation>
    <scope>NUCLEOTIDE SEQUENCE [LARGE SCALE GENOMIC DNA]</scope>
    <source>
        <strain evidence="3 4">CECT 7247</strain>
    </source>
</reference>
<dbReference type="RefSeq" id="WP_088454777.1">
    <property type="nucleotide sequence ID" value="NZ_JACHXO010000008.1"/>
</dbReference>
<keyword evidence="4" id="KW-1185">Reference proteome</keyword>
<protein>
    <submittedName>
        <fullName evidence="3">Tetratricopeptide (TPR) repeat protein</fullName>
    </submittedName>
</protein>
<dbReference type="Gene3D" id="3.90.550.10">
    <property type="entry name" value="Spore Coat Polysaccharide Biosynthesis Protein SpsA, Chain A"/>
    <property type="match status" value="1"/>
</dbReference>
<proteinExistence type="inferred from homology"/>
<dbReference type="CDD" id="cd02511">
    <property type="entry name" value="Beta4Glucosyltransferase"/>
    <property type="match status" value="1"/>
</dbReference>
<dbReference type="EMBL" id="JACHXO010000008">
    <property type="protein sequence ID" value="MBB3196534.1"/>
    <property type="molecule type" value="Genomic_DNA"/>
</dbReference>
<evidence type="ECO:0000313" key="4">
    <source>
        <dbReference type="Proteomes" id="UP000574369"/>
    </source>
</evidence>
<dbReference type="Proteomes" id="UP000574369">
    <property type="component" value="Unassembled WGS sequence"/>
</dbReference>
<comment type="similarity">
    <text evidence="1">Belongs to the glycosyltransferase 2 family. WaaE/KdtX subfamily.</text>
</comment>
<comment type="caution">
    <text evidence="3">The sequence shown here is derived from an EMBL/GenBank/DDBJ whole genome shotgun (WGS) entry which is preliminary data.</text>
</comment>
<evidence type="ECO:0000313" key="3">
    <source>
        <dbReference type="EMBL" id="MBB3196534.1"/>
    </source>
</evidence>
<dbReference type="Pfam" id="PF00535">
    <property type="entry name" value="Glycos_transf_2"/>
    <property type="match status" value="1"/>
</dbReference>
<dbReference type="PANTHER" id="PTHR43630">
    <property type="entry name" value="POLY-BETA-1,6-N-ACETYL-D-GLUCOSAMINE SYNTHASE"/>
    <property type="match status" value="1"/>
</dbReference>
<evidence type="ECO:0000256" key="1">
    <source>
        <dbReference type="ARBA" id="ARBA00038494"/>
    </source>
</evidence>
<accession>A0ABR6GWP1</accession>
<evidence type="ECO:0000259" key="2">
    <source>
        <dbReference type="Pfam" id="PF00535"/>
    </source>
</evidence>
<sequence>MSTRWRTCLVVIARNEAAHIGRLLDSVRPWLDDMLVLDTGSTDDTAVRAAQAGARVAHAPWPDDFAQARNTALDLANADWHLVLDADEWLISGGEALEALRQTAPDFVGTVALEDHFDDGVAHTRLSRLLPGDVRYAGRIHEQPVHQRPVYAVPLHIGHDGYLSARLRDKAGRNRRLLEAAIADQPASAYLWYQLGKDCSVYNNYAEAEDAFANCAGLLPSDAWPMCNAEDGAAGAHPAPATAPAWWPDLVARRLFGLKRLGRHADGVVFADGQLAICESSPDVFFALGDLLLDWAAEDPGQADVLLPMMEDAWRRCLLLGEQPDQPGAVAGRGSYLAAHNLALVLEGTGRAEEAQALREQFPAPRS</sequence>
<dbReference type="PANTHER" id="PTHR43630:SF2">
    <property type="entry name" value="GLYCOSYLTRANSFERASE"/>
    <property type="match status" value="1"/>
</dbReference>
<gene>
    <name evidence="3" type="ORF">FHS28_003956</name>
</gene>
<dbReference type="Gene3D" id="1.25.40.10">
    <property type="entry name" value="Tetratricopeptide repeat domain"/>
    <property type="match status" value="1"/>
</dbReference>
<dbReference type="InterPro" id="IPR029044">
    <property type="entry name" value="Nucleotide-diphossugar_trans"/>
</dbReference>
<dbReference type="SUPFAM" id="SSF53448">
    <property type="entry name" value="Nucleotide-diphospho-sugar transferases"/>
    <property type="match status" value="1"/>
</dbReference>
<dbReference type="SUPFAM" id="SSF48452">
    <property type="entry name" value="TPR-like"/>
    <property type="match status" value="1"/>
</dbReference>